<accession>A0A4Y2D7M7</accession>
<keyword evidence="2" id="KW-1185">Reference proteome</keyword>
<protein>
    <submittedName>
        <fullName evidence="1">Uncharacterized protein</fullName>
    </submittedName>
</protein>
<name>A0A4Y2D7M7_ARAVE</name>
<gene>
    <name evidence="1" type="ORF">AVEN_245483_1</name>
</gene>
<dbReference type="EMBL" id="BGPR01000308">
    <property type="protein sequence ID" value="GBM12086.1"/>
    <property type="molecule type" value="Genomic_DNA"/>
</dbReference>
<sequence length="84" mass="9850">MRDLYQTLDEIRPREIGVSANPFACENDNSETEPARRMKGAKGYVGNRGLKESITLLKKKGKWKKWILIFVRPKNRGQQKRKKF</sequence>
<evidence type="ECO:0000313" key="1">
    <source>
        <dbReference type="EMBL" id="GBM12086.1"/>
    </source>
</evidence>
<reference evidence="1 2" key="1">
    <citation type="journal article" date="2019" name="Sci. Rep.">
        <title>Orb-weaving spider Araneus ventricosus genome elucidates the spidroin gene catalogue.</title>
        <authorList>
            <person name="Kono N."/>
            <person name="Nakamura H."/>
            <person name="Ohtoshi R."/>
            <person name="Moran D.A.P."/>
            <person name="Shinohara A."/>
            <person name="Yoshida Y."/>
            <person name="Fujiwara M."/>
            <person name="Mori M."/>
            <person name="Tomita M."/>
            <person name="Arakawa K."/>
        </authorList>
    </citation>
    <scope>NUCLEOTIDE SEQUENCE [LARGE SCALE GENOMIC DNA]</scope>
</reference>
<dbReference type="AlphaFoldDB" id="A0A4Y2D7M7"/>
<evidence type="ECO:0000313" key="2">
    <source>
        <dbReference type="Proteomes" id="UP000499080"/>
    </source>
</evidence>
<organism evidence="1 2">
    <name type="scientific">Araneus ventricosus</name>
    <name type="common">Orbweaver spider</name>
    <name type="synonym">Epeira ventricosa</name>
    <dbReference type="NCBI Taxonomy" id="182803"/>
    <lineage>
        <taxon>Eukaryota</taxon>
        <taxon>Metazoa</taxon>
        <taxon>Ecdysozoa</taxon>
        <taxon>Arthropoda</taxon>
        <taxon>Chelicerata</taxon>
        <taxon>Arachnida</taxon>
        <taxon>Araneae</taxon>
        <taxon>Araneomorphae</taxon>
        <taxon>Entelegynae</taxon>
        <taxon>Araneoidea</taxon>
        <taxon>Araneidae</taxon>
        <taxon>Araneus</taxon>
    </lineage>
</organism>
<dbReference type="Proteomes" id="UP000499080">
    <property type="component" value="Unassembled WGS sequence"/>
</dbReference>
<comment type="caution">
    <text evidence="1">The sequence shown here is derived from an EMBL/GenBank/DDBJ whole genome shotgun (WGS) entry which is preliminary data.</text>
</comment>
<proteinExistence type="predicted"/>